<feature type="region of interest" description="Disordered" evidence="1">
    <location>
        <begin position="113"/>
        <end position="171"/>
    </location>
</feature>
<evidence type="ECO:0000313" key="3">
    <source>
        <dbReference type="Proteomes" id="UP000076761"/>
    </source>
</evidence>
<accession>A0A165TKX4</accession>
<dbReference type="STRING" id="1314782.A0A165TKX4"/>
<gene>
    <name evidence="2" type="ORF">NEOLEDRAFT_1155536</name>
</gene>
<dbReference type="Proteomes" id="UP000076761">
    <property type="component" value="Unassembled WGS sequence"/>
</dbReference>
<proteinExistence type="predicted"/>
<reference evidence="2 3" key="1">
    <citation type="journal article" date="2016" name="Mol. Biol. Evol.">
        <title>Comparative Genomics of Early-Diverging Mushroom-Forming Fungi Provides Insights into the Origins of Lignocellulose Decay Capabilities.</title>
        <authorList>
            <person name="Nagy L.G."/>
            <person name="Riley R."/>
            <person name="Tritt A."/>
            <person name="Adam C."/>
            <person name="Daum C."/>
            <person name="Floudas D."/>
            <person name="Sun H."/>
            <person name="Yadav J.S."/>
            <person name="Pangilinan J."/>
            <person name="Larsson K.H."/>
            <person name="Matsuura K."/>
            <person name="Barry K."/>
            <person name="Labutti K."/>
            <person name="Kuo R."/>
            <person name="Ohm R.A."/>
            <person name="Bhattacharya S.S."/>
            <person name="Shirouzu T."/>
            <person name="Yoshinaga Y."/>
            <person name="Martin F.M."/>
            <person name="Grigoriev I.V."/>
            <person name="Hibbett D.S."/>
        </authorList>
    </citation>
    <scope>NUCLEOTIDE SEQUENCE [LARGE SCALE GENOMIC DNA]</scope>
    <source>
        <strain evidence="2 3">HHB14362 ss-1</strain>
    </source>
</reference>
<evidence type="ECO:0000256" key="1">
    <source>
        <dbReference type="SAM" id="MobiDB-lite"/>
    </source>
</evidence>
<keyword evidence="3" id="KW-1185">Reference proteome</keyword>
<evidence type="ECO:0000313" key="2">
    <source>
        <dbReference type="EMBL" id="KZT26819.1"/>
    </source>
</evidence>
<organism evidence="2 3">
    <name type="scientific">Neolentinus lepideus HHB14362 ss-1</name>
    <dbReference type="NCBI Taxonomy" id="1314782"/>
    <lineage>
        <taxon>Eukaryota</taxon>
        <taxon>Fungi</taxon>
        <taxon>Dikarya</taxon>
        <taxon>Basidiomycota</taxon>
        <taxon>Agaricomycotina</taxon>
        <taxon>Agaricomycetes</taxon>
        <taxon>Gloeophyllales</taxon>
        <taxon>Gloeophyllaceae</taxon>
        <taxon>Neolentinus</taxon>
    </lineage>
</organism>
<dbReference type="EMBL" id="KV425565">
    <property type="protein sequence ID" value="KZT26819.1"/>
    <property type="molecule type" value="Genomic_DNA"/>
</dbReference>
<dbReference type="InParanoid" id="A0A165TKX4"/>
<dbReference type="OrthoDB" id="204784at2759"/>
<sequence length="304" mass="33529">MSNSLFARLCVSRYAAIKANHPGEGRRKLKLRVVQEFWNLSPDDKKKAAQDLPGFDPNTPYAFLNDGDPSDEISNAAPGVGIIVRTDYSDEKAWNEFCDKLNKAQDDLFSESLETPDDAEMGVEEQESEDDDEDEDEDADDNEQPEGSSNQPPILFHILSPPSPSSRTSLSTTITSNLAALRLLNDVSLRPAPLPAIGSGIKRLKPGNRLIDHDGWQEIYVGKTIWIYDGKSNLDGCARLVSQKSAEAPYGTATGDSWRARASHIPELQANIASGAITIDFGGMDRWDYNERQANLQYAVQSIQ</sequence>
<dbReference type="AlphaFoldDB" id="A0A165TKX4"/>
<feature type="compositionally biased region" description="Acidic residues" evidence="1">
    <location>
        <begin position="114"/>
        <end position="144"/>
    </location>
</feature>
<name>A0A165TKX4_9AGAM</name>
<protein>
    <submittedName>
        <fullName evidence="2">Uncharacterized protein</fullName>
    </submittedName>
</protein>